<dbReference type="PANTHER" id="PTHR31793:SF27">
    <property type="entry name" value="NOVEL THIOESTERASE SUPERFAMILY DOMAIN AND SAPOSIN A-TYPE DOMAIN CONTAINING PROTEIN (0610012H03RIK)"/>
    <property type="match status" value="1"/>
</dbReference>
<proteinExistence type="inferred from homology"/>
<protein>
    <submittedName>
        <fullName evidence="3">Thioesterase</fullName>
    </submittedName>
</protein>
<reference evidence="3" key="2">
    <citation type="submission" date="2020-09" db="EMBL/GenBank/DDBJ databases">
        <authorList>
            <person name="Sun Q."/>
            <person name="Sedlacek I."/>
        </authorList>
    </citation>
    <scope>NUCLEOTIDE SEQUENCE</scope>
    <source>
        <strain evidence="3">CCM 7897</strain>
    </source>
</reference>
<dbReference type="CDD" id="cd00586">
    <property type="entry name" value="4HBT"/>
    <property type="match status" value="1"/>
</dbReference>
<dbReference type="InterPro" id="IPR029069">
    <property type="entry name" value="HotDog_dom_sf"/>
</dbReference>
<evidence type="ECO:0000313" key="4">
    <source>
        <dbReference type="Proteomes" id="UP000606044"/>
    </source>
</evidence>
<dbReference type="PANTHER" id="PTHR31793">
    <property type="entry name" value="4-HYDROXYBENZOYL-COA THIOESTERASE FAMILY MEMBER"/>
    <property type="match status" value="1"/>
</dbReference>
<sequence length="157" mass="17442">MSDATPDTANPPKSEREVALARGSFPHMLTITTRWADMDIYGHVNNVVYYSYFDTVVNEYLMRRGVLDPERSPVIGLVVETRCSYFRSLTFPQSVEAGLRVARLGGSSVRYEIGLFGDGEATAAAQGHFVHVYVDRETRRPVPLPEPLRAVLAPLAV</sequence>
<evidence type="ECO:0000313" key="3">
    <source>
        <dbReference type="EMBL" id="GGF64658.1"/>
    </source>
</evidence>
<dbReference type="SUPFAM" id="SSF54637">
    <property type="entry name" value="Thioesterase/thiol ester dehydrase-isomerase"/>
    <property type="match status" value="1"/>
</dbReference>
<dbReference type="EMBL" id="BMCT01000003">
    <property type="protein sequence ID" value="GGF64658.1"/>
    <property type="molecule type" value="Genomic_DNA"/>
</dbReference>
<dbReference type="AlphaFoldDB" id="A0A917C1S1"/>
<dbReference type="GO" id="GO:0047617">
    <property type="term" value="F:fatty acyl-CoA hydrolase activity"/>
    <property type="evidence" value="ECO:0007669"/>
    <property type="project" value="TreeGrafter"/>
</dbReference>
<keyword evidence="2" id="KW-0378">Hydrolase</keyword>
<dbReference type="Proteomes" id="UP000606044">
    <property type="component" value="Unassembled WGS sequence"/>
</dbReference>
<gene>
    <name evidence="3" type="ORF">GCM10007301_25570</name>
</gene>
<reference evidence="3" key="1">
    <citation type="journal article" date="2014" name="Int. J. Syst. Evol. Microbiol.">
        <title>Complete genome sequence of Corynebacterium casei LMG S-19264T (=DSM 44701T), isolated from a smear-ripened cheese.</title>
        <authorList>
            <consortium name="US DOE Joint Genome Institute (JGI-PGF)"/>
            <person name="Walter F."/>
            <person name="Albersmeier A."/>
            <person name="Kalinowski J."/>
            <person name="Ruckert C."/>
        </authorList>
    </citation>
    <scope>NUCLEOTIDE SEQUENCE</scope>
    <source>
        <strain evidence="3">CCM 7897</strain>
    </source>
</reference>
<comment type="caution">
    <text evidence="3">The sequence shown here is derived from an EMBL/GenBank/DDBJ whole genome shotgun (WGS) entry which is preliminary data.</text>
</comment>
<dbReference type="InterPro" id="IPR050563">
    <property type="entry name" value="4-hydroxybenzoyl-CoA_TE"/>
</dbReference>
<dbReference type="Gene3D" id="3.10.129.10">
    <property type="entry name" value="Hotdog Thioesterase"/>
    <property type="match status" value="1"/>
</dbReference>
<evidence type="ECO:0000256" key="2">
    <source>
        <dbReference type="ARBA" id="ARBA00022801"/>
    </source>
</evidence>
<organism evidence="3 4">
    <name type="scientific">Azorhizobium oxalatiphilum</name>
    <dbReference type="NCBI Taxonomy" id="980631"/>
    <lineage>
        <taxon>Bacteria</taxon>
        <taxon>Pseudomonadati</taxon>
        <taxon>Pseudomonadota</taxon>
        <taxon>Alphaproteobacteria</taxon>
        <taxon>Hyphomicrobiales</taxon>
        <taxon>Xanthobacteraceae</taxon>
        <taxon>Azorhizobium</taxon>
    </lineage>
</organism>
<keyword evidence="4" id="KW-1185">Reference proteome</keyword>
<dbReference type="Pfam" id="PF13279">
    <property type="entry name" value="4HBT_2"/>
    <property type="match status" value="1"/>
</dbReference>
<comment type="similarity">
    <text evidence="1">Belongs to the 4-hydroxybenzoyl-CoA thioesterase family.</text>
</comment>
<evidence type="ECO:0000256" key="1">
    <source>
        <dbReference type="ARBA" id="ARBA00005953"/>
    </source>
</evidence>
<accession>A0A917C1S1</accession>
<name>A0A917C1S1_9HYPH</name>